<keyword evidence="7" id="KW-0862">Zinc</keyword>
<evidence type="ECO:0000256" key="6">
    <source>
        <dbReference type="ARBA" id="ARBA00022786"/>
    </source>
</evidence>
<dbReference type="Proteomes" id="UP001289374">
    <property type="component" value="Unassembled WGS sequence"/>
</dbReference>
<dbReference type="InterPro" id="IPR001841">
    <property type="entry name" value="Znf_RING"/>
</dbReference>
<feature type="domain" description="RING-type" evidence="10">
    <location>
        <begin position="521"/>
        <end position="563"/>
    </location>
</feature>
<evidence type="ECO:0000256" key="7">
    <source>
        <dbReference type="ARBA" id="ARBA00022833"/>
    </source>
</evidence>
<feature type="compositionally biased region" description="Low complexity" evidence="9">
    <location>
        <begin position="259"/>
        <end position="274"/>
    </location>
</feature>
<dbReference type="CDD" id="cd16469">
    <property type="entry name" value="RING-H2_RNF24-like"/>
    <property type="match status" value="1"/>
</dbReference>
<evidence type="ECO:0000313" key="11">
    <source>
        <dbReference type="EMBL" id="KAK4396333.1"/>
    </source>
</evidence>
<sequence>MSGKTLIIGPPSNDCVDIQSIAGCFFFSPLKLIGDKHMFNAPQVFETDSDQGWNHAEQPYMPIARVAPESSSIIHPVDNMTSQGGHFPSQWTPAPRLSGYSPSILNGELPHYQPMAPGPSRDPFLHQAAAGNLHMLQNNYLHHPSSSNISGQTIPGVDGGFYDQAIGTGRGPYKRKSPGIPPICDRGSTSRYYDVGSSSDIHLPADPWQEKQNTESYHMHWEHPPNYGVNSLSIGGEGTLRNVRSRAAVDLENNLPRNHLSSNSVHHSFSSRPSDQSNSVDFWGQSSNAPTREWNRNLTPPAPHGVTFGSDSSFFSHDQNSLNTLNSHPNSSLENGGYNNDVTSRNHVPPNVNSHLIQPIRGVRSGYGQRSAPTFRASSSNFRPGHIAAADGGQQMVAESYPSRHPRAVSNLRLRHVDRHGRTFVSTDRYRSFAEDASFRDRLTPEGLMVVEHPAFYGSRALFDQHRDMRLDVDNMSYEELLALGERIGSVSTGLSDGLISKCLTESIYCSSDLCQDEGTCVICLEEYKNMDDVGTLKVCGHDFHVSCIRKWLSMKNLCPICKATAVDDNMKEK</sequence>
<dbReference type="Pfam" id="PF13639">
    <property type="entry name" value="zf-RING_2"/>
    <property type="match status" value="1"/>
</dbReference>
<feature type="compositionally biased region" description="Polar residues" evidence="9">
    <location>
        <begin position="275"/>
        <end position="290"/>
    </location>
</feature>
<feature type="region of interest" description="Disordered" evidence="9">
    <location>
        <begin position="254"/>
        <end position="313"/>
    </location>
</feature>
<comment type="catalytic activity">
    <reaction evidence="1">
        <text>S-ubiquitinyl-[E2 ubiquitin-conjugating enzyme]-L-cysteine + [acceptor protein]-L-lysine = [E2 ubiquitin-conjugating enzyme]-L-cysteine + N(6)-ubiquitinyl-[acceptor protein]-L-lysine.</text>
        <dbReference type="EC" id="2.3.2.27"/>
    </reaction>
</comment>
<reference evidence="11" key="2">
    <citation type="journal article" date="2024" name="Plant">
        <title>Genomic evolution and insights into agronomic trait innovations of Sesamum species.</title>
        <authorList>
            <person name="Miao H."/>
            <person name="Wang L."/>
            <person name="Qu L."/>
            <person name="Liu H."/>
            <person name="Sun Y."/>
            <person name="Le M."/>
            <person name="Wang Q."/>
            <person name="Wei S."/>
            <person name="Zheng Y."/>
            <person name="Lin W."/>
            <person name="Duan Y."/>
            <person name="Cao H."/>
            <person name="Xiong S."/>
            <person name="Wang X."/>
            <person name="Wei L."/>
            <person name="Li C."/>
            <person name="Ma Q."/>
            <person name="Ju M."/>
            <person name="Zhao R."/>
            <person name="Li G."/>
            <person name="Mu C."/>
            <person name="Tian Q."/>
            <person name="Mei H."/>
            <person name="Zhang T."/>
            <person name="Gao T."/>
            <person name="Zhang H."/>
        </authorList>
    </citation>
    <scope>NUCLEOTIDE SEQUENCE</scope>
    <source>
        <strain evidence="11">K16</strain>
    </source>
</reference>
<evidence type="ECO:0000313" key="12">
    <source>
        <dbReference type="Proteomes" id="UP001289374"/>
    </source>
</evidence>
<evidence type="ECO:0000256" key="5">
    <source>
        <dbReference type="ARBA" id="ARBA00022771"/>
    </source>
</evidence>
<evidence type="ECO:0000256" key="3">
    <source>
        <dbReference type="ARBA" id="ARBA00022679"/>
    </source>
</evidence>
<dbReference type="EMBL" id="JACGWL010000008">
    <property type="protein sequence ID" value="KAK4396333.1"/>
    <property type="molecule type" value="Genomic_DNA"/>
</dbReference>
<accession>A0AAE2BSV3</accession>
<dbReference type="SMART" id="SM00184">
    <property type="entry name" value="RING"/>
    <property type="match status" value="1"/>
</dbReference>
<name>A0AAE2BSV3_9LAMI</name>
<dbReference type="AlphaFoldDB" id="A0AAE2BSV3"/>
<keyword evidence="4" id="KW-0479">Metal-binding</keyword>
<evidence type="ECO:0000256" key="8">
    <source>
        <dbReference type="PROSITE-ProRule" id="PRU00175"/>
    </source>
</evidence>
<organism evidence="11 12">
    <name type="scientific">Sesamum angolense</name>
    <dbReference type="NCBI Taxonomy" id="2727404"/>
    <lineage>
        <taxon>Eukaryota</taxon>
        <taxon>Viridiplantae</taxon>
        <taxon>Streptophyta</taxon>
        <taxon>Embryophyta</taxon>
        <taxon>Tracheophyta</taxon>
        <taxon>Spermatophyta</taxon>
        <taxon>Magnoliopsida</taxon>
        <taxon>eudicotyledons</taxon>
        <taxon>Gunneridae</taxon>
        <taxon>Pentapetalae</taxon>
        <taxon>asterids</taxon>
        <taxon>lamiids</taxon>
        <taxon>Lamiales</taxon>
        <taxon>Pedaliaceae</taxon>
        <taxon>Sesamum</taxon>
    </lineage>
</organism>
<comment type="caution">
    <text evidence="11">The sequence shown here is derived from an EMBL/GenBank/DDBJ whole genome shotgun (WGS) entry which is preliminary data.</text>
</comment>
<evidence type="ECO:0000256" key="1">
    <source>
        <dbReference type="ARBA" id="ARBA00000900"/>
    </source>
</evidence>
<dbReference type="Gene3D" id="3.30.40.10">
    <property type="entry name" value="Zinc/RING finger domain, C3HC4 (zinc finger)"/>
    <property type="match status" value="1"/>
</dbReference>
<protein>
    <recommendedName>
        <fullName evidence="2">RING-type E3 ubiquitin transferase</fullName>
        <ecNumber evidence="2">2.3.2.27</ecNumber>
    </recommendedName>
</protein>
<evidence type="ECO:0000256" key="2">
    <source>
        <dbReference type="ARBA" id="ARBA00012483"/>
    </source>
</evidence>
<keyword evidence="5 8" id="KW-0863">Zinc-finger</keyword>
<dbReference type="GO" id="GO:0061630">
    <property type="term" value="F:ubiquitin protein ligase activity"/>
    <property type="evidence" value="ECO:0007669"/>
    <property type="project" value="UniProtKB-EC"/>
</dbReference>
<keyword evidence="6" id="KW-0833">Ubl conjugation pathway</keyword>
<evidence type="ECO:0000259" key="10">
    <source>
        <dbReference type="PROSITE" id="PS50089"/>
    </source>
</evidence>
<dbReference type="FunFam" id="3.30.40.10:FF:000538">
    <property type="entry name" value="E3 ubiquitin-protein ligase MBR2 isoform A"/>
    <property type="match status" value="1"/>
</dbReference>
<dbReference type="InterPro" id="IPR045191">
    <property type="entry name" value="MBR1/2-like"/>
</dbReference>
<proteinExistence type="predicted"/>
<dbReference type="GO" id="GO:0008270">
    <property type="term" value="F:zinc ion binding"/>
    <property type="evidence" value="ECO:0007669"/>
    <property type="project" value="UniProtKB-KW"/>
</dbReference>
<evidence type="ECO:0000256" key="4">
    <source>
        <dbReference type="ARBA" id="ARBA00022723"/>
    </source>
</evidence>
<reference evidence="11" key="1">
    <citation type="submission" date="2020-06" db="EMBL/GenBank/DDBJ databases">
        <authorList>
            <person name="Li T."/>
            <person name="Hu X."/>
            <person name="Zhang T."/>
            <person name="Song X."/>
            <person name="Zhang H."/>
            <person name="Dai N."/>
            <person name="Sheng W."/>
            <person name="Hou X."/>
            <person name="Wei L."/>
        </authorList>
    </citation>
    <scope>NUCLEOTIDE SEQUENCE</scope>
    <source>
        <strain evidence="11">K16</strain>
        <tissue evidence="11">Leaf</tissue>
    </source>
</reference>
<evidence type="ECO:0000256" key="9">
    <source>
        <dbReference type="SAM" id="MobiDB-lite"/>
    </source>
</evidence>
<dbReference type="SUPFAM" id="SSF57850">
    <property type="entry name" value="RING/U-box"/>
    <property type="match status" value="1"/>
</dbReference>
<keyword evidence="12" id="KW-1185">Reference proteome</keyword>
<gene>
    <name evidence="11" type="ORF">Sango_1469900</name>
</gene>
<dbReference type="EC" id="2.3.2.27" evidence="2"/>
<dbReference type="PANTHER" id="PTHR22937">
    <property type="entry name" value="E3 UBIQUITIN-PROTEIN LIGASE RNF165"/>
    <property type="match status" value="1"/>
</dbReference>
<dbReference type="PANTHER" id="PTHR22937:SF174">
    <property type="entry name" value="RING-TYPE E3 UBIQUITIN TRANSFERASE"/>
    <property type="match status" value="1"/>
</dbReference>
<dbReference type="PROSITE" id="PS50089">
    <property type="entry name" value="ZF_RING_2"/>
    <property type="match status" value="1"/>
</dbReference>
<keyword evidence="3" id="KW-0808">Transferase</keyword>
<dbReference type="InterPro" id="IPR013083">
    <property type="entry name" value="Znf_RING/FYVE/PHD"/>
</dbReference>